<accession>A9WRT0</accession>
<dbReference type="KEGG" id="rsa:RSal33209_2637"/>
<dbReference type="Proteomes" id="UP000002007">
    <property type="component" value="Chromosome"/>
</dbReference>
<dbReference type="GO" id="GO:0071949">
    <property type="term" value="F:FAD binding"/>
    <property type="evidence" value="ECO:0007669"/>
    <property type="project" value="InterPro"/>
</dbReference>
<feature type="domain" description="FAD-binding" evidence="1">
    <location>
        <begin position="2"/>
        <end position="181"/>
    </location>
</feature>
<dbReference type="EMBL" id="CP000910">
    <property type="protein sequence ID" value="ABY24362.1"/>
    <property type="molecule type" value="Genomic_DNA"/>
</dbReference>
<dbReference type="InterPro" id="IPR002938">
    <property type="entry name" value="FAD-bd"/>
</dbReference>
<proteinExistence type="predicted"/>
<dbReference type="PRINTS" id="PR00420">
    <property type="entry name" value="RNGMNOXGNASE"/>
</dbReference>
<name>A9WRT0_RENSM</name>
<dbReference type="InterPro" id="IPR050407">
    <property type="entry name" value="Geranylgeranyl_reductase"/>
</dbReference>
<dbReference type="Pfam" id="PF01494">
    <property type="entry name" value="FAD_binding_3"/>
    <property type="match status" value="1"/>
</dbReference>
<protein>
    <submittedName>
        <fullName evidence="2">Geranylgeranyl reductase</fullName>
        <ecNumber evidence="2">1.3.1.-</ecNumber>
    </submittedName>
</protein>
<evidence type="ECO:0000259" key="1">
    <source>
        <dbReference type="Pfam" id="PF01494"/>
    </source>
</evidence>
<organism evidence="2 3">
    <name type="scientific">Renibacterium salmoninarum (strain ATCC 33209 / DSM 20767 / JCM 11484 / NBRC 15589 / NCIMB 2235)</name>
    <dbReference type="NCBI Taxonomy" id="288705"/>
    <lineage>
        <taxon>Bacteria</taxon>
        <taxon>Bacillati</taxon>
        <taxon>Actinomycetota</taxon>
        <taxon>Actinomycetes</taxon>
        <taxon>Micrococcales</taxon>
        <taxon>Micrococcaceae</taxon>
        <taxon>Renibacterium</taxon>
    </lineage>
</organism>
<dbReference type="GO" id="GO:0016491">
    <property type="term" value="F:oxidoreductase activity"/>
    <property type="evidence" value="ECO:0007669"/>
    <property type="project" value="UniProtKB-KW"/>
</dbReference>
<dbReference type="PANTHER" id="PTHR42685">
    <property type="entry name" value="GERANYLGERANYL DIPHOSPHATE REDUCTASE"/>
    <property type="match status" value="1"/>
</dbReference>
<evidence type="ECO:0000313" key="3">
    <source>
        <dbReference type="Proteomes" id="UP000002007"/>
    </source>
</evidence>
<dbReference type="STRING" id="288705.RSal33209_2637"/>
<evidence type="ECO:0000313" key="2">
    <source>
        <dbReference type="EMBL" id="ABY24362.1"/>
    </source>
</evidence>
<gene>
    <name evidence="2" type="ordered locus">RSal33209_2637</name>
</gene>
<dbReference type="Gene3D" id="3.50.50.60">
    <property type="entry name" value="FAD/NAD(P)-binding domain"/>
    <property type="match status" value="1"/>
</dbReference>
<dbReference type="AlphaFoldDB" id="A9WRT0"/>
<keyword evidence="2" id="KW-0560">Oxidoreductase</keyword>
<reference evidence="3" key="1">
    <citation type="journal article" date="2008" name="J. Bacteriol.">
        <title>Genome sequence of the fish pathogen Renibacterium salmoninarum suggests reductive evolution away from an environmental Arthrobacter ancestor.</title>
        <authorList>
            <person name="Wiens G.D."/>
            <person name="Rockey D.D."/>
            <person name="Wu Z."/>
            <person name="Chang J."/>
            <person name="Levy R."/>
            <person name="Crane S."/>
            <person name="Chen D.S."/>
            <person name="Capri G.R."/>
            <person name="Burnett J.R."/>
            <person name="Sudheesh P.S."/>
            <person name="Schipma M.J."/>
            <person name="Burd H."/>
            <person name="Bhattacharyya A."/>
            <person name="Rhodes L.D."/>
            <person name="Kaul R."/>
            <person name="Strom M.S."/>
        </authorList>
    </citation>
    <scope>NUCLEOTIDE SEQUENCE [LARGE SCALE GENOMIC DNA]</scope>
    <source>
        <strain evidence="3">ATCC 33209 / DSM 20767 / JCM 11484 / NBRC 15589 / NCIMB 2235</strain>
    </source>
</reference>
<dbReference type="PANTHER" id="PTHR42685:SF22">
    <property type="entry name" value="CONDITIONED MEDIUM FACTOR RECEPTOR 1"/>
    <property type="match status" value="1"/>
</dbReference>
<sequence>MKVLIVGAGPAGSTAAHYLAAYYLAASGVDVTVLEKTHFPREKVCGDGLTPRAVREIQLLGLPHSAEQWRRTRGLRLIAGGRRVEVPWPELTDFPNYGLIRTRLGFDEELAAHARSAGAQILEGHSVLSAISSDDGRVTGARAALLDANGRKTGEQQDFMADVVLAADGNSTRTALSLGLAKRDDRPLGVAVRTYIQLAAT</sequence>
<dbReference type="InterPro" id="IPR036188">
    <property type="entry name" value="FAD/NAD-bd_sf"/>
</dbReference>
<dbReference type="SUPFAM" id="SSF51905">
    <property type="entry name" value="FAD/NAD(P)-binding domain"/>
    <property type="match status" value="1"/>
</dbReference>
<dbReference type="HOGENOM" id="CLU_1359485_0_0_11"/>
<dbReference type="EC" id="1.3.1.-" evidence="2"/>
<keyword evidence="3" id="KW-1185">Reference proteome</keyword>
<dbReference type="eggNOG" id="COG0644">
    <property type="taxonomic scope" value="Bacteria"/>
</dbReference>